<sequence>MTNTNDEETALRKFRTRHVGLDLYVKLLRLRLKAGFNPAQPRVPSGNHDGGQWTDAGGGAGRSRPNRNLSGARASPSITPGQRAGAASSSKPAIDRARIVTRVGLSNRPGGPHVRHTVSLPGGRRFVFQTEGTSQTVLDGAGTPVSKTLWTPQGPMSLPVIQRANAPVARQAFEAGRQLYNSLSAGNTRDQRACLAFTAKEFRPNGSLLTSLSFVGMLSRAETEKVCTKLELVQSLSNEAMSDAKLAGPYSSATVFGTAVHTRLHKKILTLKDPTLTSEQSLLKRMEETPIDFSAVRVDVLEDRNVGPICVYDLKTGRRGLSRSRAIEFARRLAFHGRPIIIIEVRPYE</sequence>
<proteinExistence type="predicted"/>
<dbReference type="Proteomes" id="UP000539538">
    <property type="component" value="Unassembled WGS sequence"/>
</dbReference>
<protein>
    <submittedName>
        <fullName evidence="2">Uncharacterized protein</fullName>
    </submittedName>
</protein>
<organism evidence="2 3">
    <name type="scientific">Aminobacter niigataensis</name>
    <dbReference type="NCBI Taxonomy" id="83265"/>
    <lineage>
        <taxon>Bacteria</taxon>
        <taxon>Pseudomonadati</taxon>
        <taxon>Pseudomonadota</taxon>
        <taxon>Alphaproteobacteria</taxon>
        <taxon>Hyphomicrobiales</taxon>
        <taxon>Phyllobacteriaceae</taxon>
        <taxon>Aminobacter</taxon>
    </lineage>
</organism>
<evidence type="ECO:0000256" key="1">
    <source>
        <dbReference type="SAM" id="MobiDB-lite"/>
    </source>
</evidence>
<feature type="region of interest" description="Disordered" evidence="1">
    <location>
        <begin position="37"/>
        <end position="95"/>
    </location>
</feature>
<reference evidence="2 3" key="1">
    <citation type="submission" date="2020-08" db="EMBL/GenBank/DDBJ databases">
        <title>Genomic Encyclopedia of Type Strains, Phase IV (KMG-IV): sequencing the most valuable type-strain genomes for metagenomic binning, comparative biology and taxonomic classification.</title>
        <authorList>
            <person name="Goeker M."/>
        </authorList>
    </citation>
    <scope>NUCLEOTIDE SEQUENCE [LARGE SCALE GENOMIC DNA]</scope>
    <source>
        <strain evidence="2 3">DSM 7050</strain>
    </source>
</reference>
<name>A0ABR6L3D1_9HYPH</name>
<evidence type="ECO:0000313" key="2">
    <source>
        <dbReference type="EMBL" id="MBB4650684.1"/>
    </source>
</evidence>
<accession>A0ABR6L3D1</accession>
<gene>
    <name evidence="2" type="ORF">GGQ99_002439</name>
</gene>
<dbReference type="RefSeq" id="WP_183262717.1">
    <property type="nucleotide sequence ID" value="NZ_BAAAVZ010000002.1"/>
</dbReference>
<keyword evidence="3" id="KW-1185">Reference proteome</keyword>
<comment type="caution">
    <text evidence="2">The sequence shown here is derived from an EMBL/GenBank/DDBJ whole genome shotgun (WGS) entry which is preliminary data.</text>
</comment>
<dbReference type="EMBL" id="JACHOT010000002">
    <property type="protein sequence ID" value="MBB4650684.1"/>
    <property type="molecule type" value="Genomic_DNA"/>
</dbReference>
<evidence type="ECO:0000313" key="3">
    <source>
        <dbReference type="Proteomes" id="UP000539538"/>
    </source>
</evidence>